<gene>
    <name evidence="8" type="ORF">BTA35_0204000</name>
</gene>
<keyword evidence="3 6" id="KW-0812">Transmembrane</keyword>
<feature type="transmembrane region" description="Helical" evidence="6">
    <location>
        <begin position="328"/>
        <end position="351"/>
    </location>
</feature>
<feature type="transmembrane region" description="Helical" evidence="6">
    <location>
        <begin position="28"/>
        <end position="49"/>
    </location>
</feature>
<keyword evidence="5 6" id="KW-0472">Membrane</keyword>
<dbReference type="Proteomes" id="UP000190064">
    <property type="component" value="Unassembled WGS sequence"/>
</dbReference>
<evidence type="ECO:0000256" key="4">
    <source>
        <dbReference type="ARBA" id="ARBA00022989"/>
    </source>
</evidence>
<evidence type="ECO:0000256" key="6">
    <source>
        <dbReference type="SAM" id="Phobius"/>
    </source>
</evidence>
<feature type="transmembrane region" description="Helical" evidence="6">
    <location>
        <begin position="363"/>
        <end position="383"/>
    </location>
</feature>
<feature type="transmembrane region" description="Helical" evidence="6">
    <location>
        <begin position="432"/>
        <end position="458"/>
    </location>
</feature>
<dbReference type="RefSeq" id="WP_160055102.1">
    <property type="nucleotide sequence ID" value="NZ_FXTS01000004.1"/>
</dbReference>
<organism evidence="8 9">
    <name type="scientific">Oceanospirillum linum</name>
    <dbReference type="NCBI Taxonomy" id="966"/>
    <lineage>
        <taxon>Bacteria</taxon>
        <taxon>Pseudomonadati</taxon>
        <taxon>Pseudomonadota</taxon>
        <taxon>Gammaproteobacteria</taxon>
        <taxon>Oceanospirillales</taxon>
        <taxon>Oceanospirillaceae</taxon>
        <taxon>Oceanospirillum</taxon>
    </lineage>
</organism>
<dbReference type="EMBL" id="MTSD02000001">
    <property type="protein sequence ID" value="OOV88656.1"/>
    <property type="molecule type" value="Genomic_DNA"/>
</dbReference>
<feature type="transmembrane region" description="Helical" evidence="6">
    <location>
        <begin position="275"/>
        <end position="296"/>
    </location>
</feature>
<reference evidence="8" key="1">
    <citation type="submission" date="2017-02" db="EMBL/GenBank/DDBJ databases">
        <title>Draft Genome Sequence of the Salt Water Bacterium Oceanospirillum linum ATCC 11336.</title>
        <authorList>
            <person name="Trachtenberg A.M."/>
            <person name="Carney J.G."/>
            <person name="Linnane J.D."/>
            <person name="Rheaume B.A."/>
            <person name="Pitts N.L."/>
            <person name="Mykles D.L."/>
            <person name="Maclea K.S."/>
        </authorList>
    </citation>
    <scope>NUCLEOTIDE SEQUENCE [LARGE SCALE GENOMIC DNA]</scope>
    <source>
        <strain evidence="8">ATCC 11336</strain>
    </source>
</reference>
<feature type="transmembrane region" description="Helical" evidence="6">
    <location>
        <begin position="403"/>
        <end position="426"/>
    </location>
</feature>
<keyword evidence="4 6" id="KW-1133">Transmembrane helix</keyword>
<evidence type="ECO:0000256" key="2">
    <source>
        <dbReference type="ARBA" id="ARBA00022475"/>
    </source>
</evidence>
<dbReference type="PANTHER" id="PTHR30287:SF1">
    <property type="entry name" value="INNER MEMBRANE PROTEIN"/>
    <property type="match status" value="1"/>
</dbReference>
<dbReference type="GO" id="GO:0005886">
    <property type="term" value="C:plasma membrane"/>
    <property type="evidence" value="ECO:0007669"/>
    <property type="project" value="UniProtKB-SubCell"/>
</dbReference>
<name>A0A1T1HFR2_OCELI</name>
<feature type="transmembrane region" description="Helical" evidence="6">
    <location>
        <begin position="812"/>
        <end position="832"/>
    </location>
</feature>
<feature type="transmembrane region" description="Helical" evidence="6">
    <location>
        <begin position="718"/>
        <end position="745"/>
    </location>
</feature>
<feature type="transmembrane region" description="Helical" evidence="6">
    <location>
        <begin position="483"/>
        <end position="503"/>
    </location>
</feature>
<protein>
    <recommendedName>
        <fullName evidence="7">ABC3 transporter permease C-terminal domain-containing protein</fullName>
    </recommendedName>
</protein>
<dbReference type="InterPro" id="IPR003838">
    <property type="entry name" value="ABC3_permease_C"/>
</dbReference>
<dbReference type="PANTHER" id="PTHR30287">
    <property type="entry name" value="MEMBRANE COMPONENT OF PREDICTED ABC SUPERFAMILY METABOLITE UPTAKE TRANSPORTER"/>
    <property type="match status" value="1"/>
</dbReference>
<keyword evidence="9" id="KW-1185">Reference proteome</keyword>
<comment type="subcellular location">
    <subcellularLocation>
        <location evidence="1">Cell membrane</location>
        <topology evidence="1">Multi-pass membrane protein</topology>
    </subcellularLocation>
</comment>
<proteinExistence type="predicted"/>
<sequence length="849" mass="93302">MTQRIKHKVARWPMAFKLLAREWRSGDLNLLFIALVLAVMTVALTGFIADRLQRGMEQQAAQLMGGDLVLRSPREIDAQWLQEARDRGLQAVPTLEFASMVAGDSGFQLSAVKAVASGYPLKGGLELEKDPRTQLQDVSADYADSAGKLPASGEVWVDRRLLTALNAAIGGEVEIGQKLFTITRIIHKEPDRSGGFMSLNPRSLINFSDVAETGVVQPGSRVRFRYMFAGDLPAIDAFKDWLAPRLKPSHRLLDIREDRPSVGSALDRAQRYLQLASIGAVILSGVAVAMAAGRFARRRQDTVAVMASFGFAAPVMGGIYLRLLLLLGIAAALCGALLGFILQMIGTYMVADLLPVHLPPAGWQPWGLSVGTGILLLMGFAGAPLRQLRNVSPLRVFRRDLELASPSSVMVYGLALFALVVMIYWYSADARLTLWLTLGLVAVMGLSAILTLGLFRLLKLVGPKLPMRPRLAVRSLYSHKQTALPQVMAFGLVLMVVALVALIRNDLLASWQQQLPQTAPNYFAINIQPFERQDFAARLDQAAVKRSPLYPIVRGRLSGINGQPARDAVPDNAKEDNALHRELNLTWRSDLPEDNQIISGRWWRDDFRVQPGAMIPLSLEAGMAERLNLGLGDTLSFDLAGQIVTGEVTNIRQVNWDNFQPNFYVIAPPGVLENMPQTLLASFFLSDEQRRIVPDLVKAFPAVSLLDISQILAQVRQILVQVTLAIEVMLGFTLLSGLVLLLAAVKNSLDERLREGALYRTLGASGAMIRSIQRYEFVLLGVVAGLLALMGSELTAYLLYRNLFDLDYSLSFTHWLVLPLSGAVIITLAGLWGTRFVVRQPPLQVLRAG</sequence>
<dbReference type="Pfam" id="PF02687">
    <property type="entry name" value="FtsX"/>
    <property type="match status" value="2"/>
</dbReference>
<dbReference type="STRING" id="966.BTA35_0204000"/>
<comment type="caution">
    <text evidence="8">The sequence shown here is derived from an EMBL/GenBank/DDBJ whole genome shotgun (WGS) entry which is preliminary data.</text>
</comment>
<evidence type="ECO:0000256" key="1">
    <source>
        <dbReference type="ARBA" id="ARBA00004651"/>
    </source>
</evidence>
<dbReference type="InterPro" id="IPR038766">
    <property type="entry name" value="Membrane_comp_ABC_pdt"/>
</dbReference>
<evidence type="ECO:0000313" key="9">
    <source>
        <dbReference type="Proteomes" id="UP000190064"/>
    </source>
</evidence>
<feature type="transmembrane region" description="Helical" evidence="6">
    <location>
        <begin position="777"/>
        <end position="800"/>
    </location>
</feature>
<evidence type="ECO:0000259" key="7">
    <source>
        <dbReference type="Pfam" id="PF02687"/>
    </source>
</evidence>
<accession>A0A1T1HFR2</accession>
<dbReference type="AlphaFoldDB" id="A0A1T1HFR2"/>
<keyword evidence="2" id="KW-1003">Cell membrane</keyword>
<evidence type="ECO:0000256" key="5">
    <source>
        <dbReference type="ARBA" id="ARBA00023136"/>
    </source>
</evidence>
<evidence type="ECO:0000313" key="8">
    <source>
        <dbReference type="EMBL" id="OOV88656.1"/>
    </source>
</evidence>
<feature type="domain" description="ABC3 transporter permease C-terminal" evidence="7">
    <location>
        <begin position="728"/>
        <end position="842"/>
    </location>
</feature>
<evidence type="ECO:0000256" key="3">
    <source>
        <dbReference type="ARBA" id="ARBA00022692"/>
    </source>
</evidence>
<feature type="domain" description="ABC3 transporter permease C-terminal" evidence="7">
    <location>
        <begin position="276"/>
        <end position="393"/>
    </location>
</feature>